<dbReference type="AlphaFoldDB" id="A0AAW2WTS5"/>
<comment type="caution">
    <text evidence="2">The sequence shown here is derived from an EMBL/GenBank/DDBJ whole genome shotgun (WGS) entry which is preliminary data.</text>
</comment>
<reference evidence="2" key="1">
    <citation type="submission" date="2020-06" db="EMBL/GenBank/DDBJ databases">
        <authorList>
            <person name="Li T."/>
            <person name="Hu X."/>
            <person name="Zhang T."/>
            <person name="Song X."/>
            <person name="Zhang H."/>
            <person name="Dai N."/>
            <person name="Sheng W."/>
            <person name="Hou X."/>
            <person name="Wei L."/>
        </authorList>
    </citation>
    <scope>NUCLEOTIDE SEQUENCE</scope>
    <source>
        <strain evidence="2">KEN1</strain>
        <tissue evidence="2">Leaf</tissue>
    </source>
</reference>
<proteinExistence type="predicted"/>
<evidence type="ECO:0000256" key="1">
    <source>
        <dbReference type="SAM" id="MobiDB-lite"/>
    </source>
</evidence>
<dbReference type="EMBL" id="JACGWN010000007">
    <property type="protein sequence ID" value="KAL0443942.1"/>
    <property type="molecule type" value="Genomic_DNA"/>
</dbReference>
<sequence length="107" mass="11680">MKIKFPVGGGVGEVQSDILQARKCYVEAIKRGKKRMLEETPGEENSTKRGKDSTPGPDCPVLRPEGKEEVPVAVQPVEELLTVELIPGDPGKITKIGSKMKGMYESR</sequence>
<name>A0AAW2WTS5_9LAMI</name>
<protein>
    <submittedName>
        <fullName evidence="2">Uncharacterized protein</fullName>
    </submittedName>
</protein>
<gene>
    <name evidence="2" type="ORF">Slati_2116900</name>
</gene>
<feature type="region of interest" description="Disordered" evidence="1">
    <location>
        <begin position="32"/>
        <end position="69"/>
    </location>
</feature>
<accession>A0AAW2WTS5</accession>
<reference evidence="2" key="2">
    <citation type="journal article" date="2024" name="Plant">
        <title>Genomic evolution and insights into agronomic trait innovations of Sesamum species.</title>
        <authorList>
            <person name="Miao H."/>
            <person name="Wang L."/>
            <person name="Qu L."/>
            <person name="Liu H."/>
            <person name="Sun Y."/>
            <person name="Le M."/>
            <person name="Wang Q."/>
            <person name="Wei S."/>
            <person name="Zheng Y."/>
            <person name="Lin W."/>
            <person name="Duan Y."/>
            <person name="Cao H."/>
            <person name="Xiong S."/>
            <person name="Wang X."/>
            <person name="Wei L."/>
            <person name="Li C."/>
            <person name="Ma Q."/>
            <person name="Ju M."/>
            <person name="Zhao R."/>
            <person name="Li G."/>
            <person name="Mu C."/>
            <person name="Tian Q."/>
            <person name="Mei H."/>
            <person name="Zhang T."/>
            <person name="Gao T."/>
            <person name="Zhang H."/>
        </authorList>
    </citation>
    <scope>NUCLEOTIDE SEQUENCE</scope>
    <source>
        <strain evidence="2">KEN1</strain>
    </source>
</reference>
<evidence type="ECO:0000313" key="2">
    <source>
        <dbReference type="EMBL" id="KAL0443942.1"/>
    </source>
</evidence>
<organism evidence="2">
    <name type="scientific">Sesamum latifolium</name>
    <dbReference type="NCBI Taxonomy" id="2727402"/>
    <lineage>
        <taxon>Eukaryota</taxon>
        <taxon>Viridiplantae</taxon>
        <taxon>Streptophyta</taxon>
        <taxon>Embryophyta</taxon>
        <taxon>Tracheophyta</taxon>
        <taxon>Spermatophyta</taxon>
        <taxon>Magnoliopsida</taxon>
        <taxon>eudicotyledons</taxon>
        <taxon>Gunneridae</taxon>
        <taxon>Pentapetalae</taxon>
        <taxon>asterids</taxon>
        <taxon>lamiids</taxon>
        <taxon>Lamiales</taxon>
        <taxon>Pedaliaceae</taxon>
        <taxon>Sesamum</taxon>
    </lineage>
</organism>